<evidence type="ECO:0000313" key="3">
    <source>
        <dbReference type="EMBL" id="TPX58458.1"/>
    </source>
</evidence>
<dbReference type="InterPro" id="IPR007751">
    <property type="entry name" value="DUF676_lipase-like"/>
</dbReference>
<protein>
    <recommendedName>
        <fullName evidence="2">DUF676 domain-containing protein</fullName>
    </recommendedName>
</protein>
<evidence type="ECO:0000256" key="1">
    <source>
        <dbReference type="ARBA" id="ARBA00007920"/>
    </source>
</evidence>
<dbReference type="PANTHER" id="PTHR11440">
    <property type="entry name" value="LECITHIN-CHOLESTEROL ACYLTRANSFERASE-RELATED"/>
    <property type="match status" value="1"/>
</dbReference>
<keyword evidence="4" id="KW-1185">Reference proteome</keyword>
<dbReference type="SUPFAM" id="SSF53474">
    <property type="entry name" value="alpha/beta-Hydrolases"/>
    <property type="match status" value="1"/>
</dbReference>
<gene>
    <name evidence="3" type="ORF">PhCBS80983_g03147</name>
</gene>
<dbReference type="STRING" id="109895.A0A507E5T6"/>
<reference evidence="3 4" key="1">
    <citation type="journal article" date="2019" name="Sci. Rep.">
        <title>Comparative genomics of chytrid fungi reveal insights into the obligate biotrophic and pathogenic lifestyle of Synchytrium endobioticum.</title>
        <authorList>
            <person name="van de Vossenberg B.T.L.H."/>
            <person name="Warris S."/>
            <person name="Nguyen H.D.T."/>
            <person name="van Gent-Pelzer M.P.E."/>
            <person name="Joly D.L."/>
            <person name="van de Geest H.C."/>
            <person name="Bonants P.J.M."/>
            <person name="Smith D.S."/>
            <person name="Levesque C.A."/>
            <person name="van der Lee T.A.J."/>
        </authorList>
    </citation>
    <scope>NUCLEOTIDE SEQUENCE [LARGE SCALE GENOMIC DNA]</scope>
    <source>
        <strain evidence="3 4">CBS 809.83</strain>
    </source>
</reference>
<dbReference type="EMBL" id="QEAQ01000036">
    <property type="protein sequence ID" value="TPX58458.1"/>
    <property type="molecule type" value="Genomic_DNA"/>
</dbReference>
<dbReference type="AlphaFoldDB" id="A0A507E5T6"/>
<dbReference type="InterPro" id="IPR029058">
    <property type="entry name" value="AB_hydrolase_fold"/>
</dbReference>
<evidence type="ECO:0000313" key="4">
    <source>
        <dbReference type="Proteomes" id="UP000318582"/>
    </source>
</evidence>
<evidence type="ECO:0000259" key="2">
    <source>
        <dbReference type="Pfam" id="PF05057"/>
    </source>
</evidence>
<dbReference type="Proteomes" id="UP000318582">
    <property type="component" value="Unassembled WGS sequence"/>
</dbReference>
<comment type="caution">
    <text evidence="3">The sequence shown here is derived from an EMBL/GenBank/DDBJ whole genome shotgun (WGS) entry which is preliminary data.</text>
</comment>
<name>A0A507E5T6_9FUNG</name>
<dbReference type="Gene3D" id="3.40.50.1820">
    <property type="entry name" value="alpha/beta hydrolase"/>
    <property type="match status" value="1"/>
</dbReference>
<feature type="domain" description="DUF676" evidence="2">
    <location>
        <begin position="144"/>
        <end position="214"/>
    </location>
</feature>
<sequence length="382" mass="42437">MSLANFALQLRQKLNSLLSTASLSSVFSANQNATAGDQLTRLRRRETKKAVMLWAGLESSDAKRSLNAEARRAHIGLIVKQNYKAPRDPIVLCHGLFGFDVLGPQGVPGLQIHYWKGIAEALREIGCKVHVSRVGTVAALKTRAHELRGFLENKMEGQRINLVAHSMGGLDCRYVITHLPSSKFKVNSLTTVATPHRGSSFMDWCRDAFGVGYLHDYINKQMDDVVSKHLAANGYSMAGDIPPAMSEEATRKLIRTHPFIRALCSPLDSPAFANLTLDYCKTFNELTPNDPSVHYSSYAAVVPHLSPLSPLFFSHWIVSSREGQNDGLVSLDSAQWGKFMGTVQCDHWQLIPPRIRQVVRRDAFDSVGFYLNLVDKLADQGY</sequence>
<dbReference type="Pfam" id="PF05057">
    <property type="entry name" value="DUF676"/>
    <property type="match status" value="1"/>
</dbReference>
<proteinExistence type="inferred from homology"/>
<accession>A0A507E5T6</accession>
<comment type="similarity">
    <text evidence="1">Belongs to the putative lipase ROG1 family.</text>
</comment>
<organism evidence="3 4">
    <name type="scientific">Powellomyces hirtus</name>
    <dbReference type="NCBI Taxonomy" id="109895"/>
    <lineage>
        <taxon>Eukaryota</taxon>
        <taxon>Fungi</taxon>
        <taxon>Fungi incertae sedis</taxon>
        <taxon>Chytridiomycota</taxon>
        <taxon>Chytridiomycota incertae sedis</taxon>
        <taxon>Chytridiomycetes</taxon>
        <taxon>Spizellomycetales</taxon>
        <taxon>Powellomycetaceae</taxon>
        <taxon>Powellomyces</taxon>
    </lineage>
</organism>